<sequence length="184" mass="20317">MVGEGKACDGRHGRHQAGASWYLVQVKPNSVRIAERNLRRQGFRVFAPTHEETRRTRGRFVTALRPLFPGYLFVAFAPSGGGWRAINSTYGVSRLVGFGAQPAAVPSAIISQLMRRCGDDGKLLSPPVVRPGDQVHLSSGPFADFVATVEQMAPDQRVWVLLDLMGREQRVAVRPEALRVVNRE</sequence>
<dbReference type="Pfam" id="PF02357">
    <property type="entry name" value="NusG"/>
    <property type="match status" value="1"/>
</dbReference>
<evidence type="ECO:0000256" key="1">
    <source>
        <dbReference type="ARBA" id="ARBA00022814"/>
    </source>
</evidence>
<dbReference type="SUPFAM" id="SSF50104">
    <property type="entry name" value="Translation proteins SH3-like domain"/>
    <property type="match status" value="1"/>
</dbReference>
<dbReference type="InterPro" id="IPR008991">
    <property type="entry name" value="Translation_prot_SH3-like_sf"/>
</dbReference>
<dbReference type="PANTHER" id="PTHR30265">
    <property type="entry name" value="RHO-INTERACTING TRANSCRIPTION TERMINATION FACTOR NUSG"/>
    <property type="match status" value="1"/>
</dbReference>
<dbReference type="InterPro" id="IPR001062">
    <property type="entry name" value="Transcrpt_antiterm_NusG"/>
</dbReference>
<gene>
    <name evidence="6" type="ORF">ACFOES_20280</name>
</gene>
<keyword evidence="4" id="KW-0806">Transcription termination</keyword>
<dbReference type="Proteomes" id="UP001595443">
    <property type="component" value="Unassembled WGS sequence"/>
</dbReference>
<comment type="function">
    <text evidence="4">Participates in transcription elongation, termination and antitermination.</text>
</comment>
<dbReference type="CDD" id="cd09892">
    <property type="entry name" value="NGN_SP_RfaH"/>
    <property type="match status" value="1"/>
</dbReference>
<reference evidence="7" key="1">
    <citation type="journal article" date="2019" name="Int. J. Syst. Evol. Microbiol.">
        <title>The Global Catalogue of Microorganisms (GCM) 10K type strain sequencing project: providing services to taxonomists for standard genome sequencing and annotation.</title>
        <authorList>
            <consortium name="The Broad Institute Genomics Platform"/>
            <consortium name="The Broad Institute Genome Sequencing Center for Infectious Disease"/>
            <person name="Wu L."/>
            <person name="Ma J."/>
        </authorList>
    </citation>
    <scope>NUCLEOTIDE SEQUENCE [LARGE SCALE GENOMIC DNA]</scope>
    <source>
        <strain evidence="7">KCTC 62192</strain>
    </source>
</reference>
<evidence type="ECO:0000256" key="3">
    <source>
        <dbReference type="ARBA" id="ARBA00023163"/>
    </source>
</evidence>
<organism evidence="6 7">
    <name type="scientific">Acidimangrovimonas pyrenivorans</name>
    <dbReference type="NCBI Taxonomy" id="2030798"/>
    <lineage>
        <taxon>Bacteria</taxon>
        <taxon>Pseudomonadati</taxon>
        <taxon>Pseudomonadota</taxon>
        <taxon>Alphaproteobacteria</taxon>
        <taxon>Rhodobacterales</taxon>
        <taxon>Paracoccaceae</taxon>
        <taxon>Acidimangrovimonas</taxon>
    </lineage>
</organism>
<protein>
    <recommendedName>
        <fullName evidence="4">Transcription termination/antitermination protein NusG</fullName>
    </recommendedName>
</protein>
<dbReference type="PRINTS" id="PR00338">
    <property type="entry name" value="NUSGTNSCPFCT"/>
</dbReference>
<dbReference type="PANTHER" id="PTHR30265:SF7">
    <property type="entry name" value="TRANSCRIPTION ANTITERMINATION PROTEIN RFAH"/>
    <property type="match status" value="1"/>
</dbReference>
<dbReference type="RefSeq" id="WP_377835415.1">
    <property type="nucleotide sequence ID" value="NZ_JBHRSK010000020.1"/>
</dbReference>
<evidence type="ECO:0000313" key="6">
    <source>
        <dbReference type="EMBL" id="MFC2970443.1"/>
    </source>
</evidence>
<dbReference type="SMART" id="SM00738">
    <property type="entry name" value="NGN"/>
    <property type="match status" value="1"/>
</dbReference>
<dbReference type="InterPro" id="IPR043425">
    <property type="entry name" value="NusG-like"/>
</dbReference>
<keyword evidence="1 4" id="KW-0889">Transcription antitermination</keyword>
<evidence type="ECO:0000313" key="7">
    <source>
        <dbReference type="Proteomes" id="UP001595443"/>
    </source>
</evidence>
<comment type="similarity">
    <text evidence="4">Belongs to the NusG family.</text>
</comment>
<dbReference type="CDD" id="cd06091">
    <property type="entry name" value="KOW_NusG"/>
    <property type="match status" value="1"/>
</dbReference>
<evidence type="ECO:0000259" key="5">
    <source>
        <dbReference type="SMART" id="SM00738"/>
    </source>
</evidence>
<keyword evidence="7" id="KW-1185">Reference proteome</keyword>
<proteinExistence type="inferred from homology"/>
<dbReference type="EMBL" id="JBHRSK010000020">
    <property type="protein sequence ID" value="MFC2970443.1"/>
    <property type="molecule type" value="Genomic_DNA"/>
</dbReference>
<name>A0ABV7AN62_9RHOB</name>
<dbReference type="InterPro" id="IPR006645">
    <property type="entry name" value="NGN-like_dom"/>
</dbReference>
<keyword evidence="2 4" id="KW-0805">Transcription regulation</keyword>
<dbReference type="InterPro" id="IPR036735">
    <property type="entry name" value="NGN_dom_sf"/>
</dbReference>
<evidence type="ECO:0000256" key="2">
    <source>
        <dbReference type="ARBA" id="ARBA00023015"/>
    </source>
</evidence>
<feature type="domain" description="NusG-like N-terminal" evidence="5">
    <location>
        <begin position="18"/>
        <end position="117"/>
    </location>
</feature>
<comment type="caution">
    <text evidence="6">The sequence shown here is derived from an EMBL/GenBank/DDBJ whole genome shotgun (WGS) entry which is preliminary data.</text>
</comment>
<evidence type="ECO:0000256" key="4">
    <source>
        <dbReference type="RuleBase" id="RU000538"/>
    </source>
</evidence>
<dbReference type="Gene3D" id="3.30.70.940">
    <property type="entry name" value="NusG, N-terminal domain"/>
    <property type="match status" value="1"/>
</dbReference>
<accession>A0ABV7AN62</accession>
<keyword evidence="3 4" id="KW-0804">Transcription</keyword>
<dbReference type="SUPFAM" id="SSF82679">
    <property type="entry name" value="N-utilization substance G protein NusG, N-terminal domain"/>
    <property type="match status" value="1"/>
</dbReference>